<comment type="caution">
    <text evidence="3">The sequence shown here is derived from an EMBL/GenBank/DDBJ whole genome shotgun (WGS) entry which is preliminary data.</text>
</comment>
<gene>
    <name evidence="3" type="ORF">PSON_ATCC_30995.1.T0010446</name>
</gene>
<evidence type="ECO:0000256" key="1">
    <source>
        <dbReference type="SAM" id="Coils"/>
    </source>
</evidence>
<keyword evidence="4" id="KW-1185">Reference proteome</keyword>
<feature type="compositionally biased region" description="Basic and acidic residues" evidence="2">
    <location>
        <begin position="560"/>
        <end position="594"/>
    </location>
</feature>
<feature type="region of interest" description="Disordered" evidence="2">
    <location>
        <begin position="554"/>
        <end position="594"/>
    </location>
</feature>
<sequence>MENNKFYELLQTYEFPEKKLKSCCLANQKTSNIKKVFPLEFGLDGITLLQRGPWTQQERDIYLQICQKHEDQCKQNQTASIFKEILGKIPTRNLAQLKGFHKINNPFPPNIIKKNNRIRRTKLELSLNDSDKLLYFVIKSQRKKCIKQQQKLANLNNQILTQQTQIVQFNLKEEKQTEVKIYINIDLLLNTINQQDQKLIRDEIKAEKLDCAIEEQKEQLNQIMLKKDKIIVSLRNHNEIKDEKVEEELKFINKSKKITFNELISKIEIESKLNHKKQIKQQNFWQKIDNSEQLQTDEVIIIEQQEYSQKEIKFIQVEQFQQQFLQQETFNKLEVMPQKKIIRIINQQKSLTVEKNKLDLQNLNENNNNPANGQIIYNKDEQFDFQQYLKKEKQGINQQIIQEDKSGQNIQIIEQNNGQNIQTIEQNKIVESDEDKNNQKENLIQLRKDKKENIQHEKILEEPLEKQQDDEKINEKNLQEQKRLEGEKKIEIIKQQEIEMQEKKQLDIHIKEKEIEKMRNNYNQLDKQNEIETKKKLESKKIKERLREEVQIKRRQTFNGHDKKERNRVKNRESRSLLEVKIPQNERKNNEHYEQEELKCSQEQRCDSSFEENQSKLKLLHSKGQEIINQQQLSAEILNKQCYRQDFQGQNQNQFTQDYKAQNQNQFTQDQKAQNKNQFIQDYKAKNKNQFTQDYKAQNKNQFTQDQKAQNQNQFTQDYKAQNQNQFTQDYKAQNQNQFIYDYKAQNQNQFTQDQKAQNKNQFIQDYKAQNQNQFTQDYNTQNQNDQKAQDQNQFQVSYIDQIQQQYFYLQNLQRNQFIVHNNYYKPISVVEGQYQNQANQLNFNQGINNQDKNSQFSQQLPIQFQNYTPYQDQAISQPQTSFAFQPSYVFIGNPHYYPQVIPVGQFQQQSLGSNDESQNMNKDQYEIELAYVFRELPQHFDPNFFCQYSPQNFGSMPGVTQFGNTLK</sequence>
<keyword evidence="1" id="KW-0175">Coiled coil</keyword>
<dbReference type="Proteomes" id="UP000692954">
    <property type="component" value="Unassembled WGS sequence"/>
</dbReference>
<name>A0A8S1JXG8_9CILI</name>
<protein>
    <submittedName>
        <fullName evidence="3">Uncharacterized protein</fullName>
    </submittedName>
</protein>
<evidence type="ECO:0000313" key="3">
    <source>
        <dbReference type="EMBL" id="CAD8046109.1"/>
    </source>
</evidence>
<dbReference type="AlphaFoldDB" id="A0A8S1JXG8"/>
<evidence type="ECO:0000256" key="2">
    <source>
        <dbReference type="SAM" id="MobiDB-lite"/>
    </source>
</evidence>
<dbReference type="EMBL" id="CAJJDN010000001">
    <property type="protein sequence ID" value="CAD8046109.1"/>
    <property type="molecule type" value="Genomic_DNA"/>
</dbReference>
<organism evidence="3 4">
    <name type="scientific">Paramecium sonneborni</name>
    <dbReference type="NCBI Taxonomy" id="65129"/>
    <lineage>
        <taxon>Eukaryota</taxon>
        <taxon>Sar</taxon>
        <taxon>Alveolata</taxon>
        <taxon>Ciliophora</taxon>
        <taxon>Intramacronucleata</taxon>
        <taxon>Oligohymenophorea</taxon>
        <taxon>Peniculida</taxon>
        <taxon>Parameciidae</taxon>
        <taxon>Paramecium</taxon>
    </lineage>
</organism>
<proteinExistence type="predicted"/>
<reference evidence="3" key="1">
    <citation type="submission" date="2021-01" db="EMBL/GenBank/DDBJ databases">
        <authorList>
            <consortium name="Genoscope - CEA"/>
            <person name="William W."/>
        </authorList>
    </citation>
    <scope>NUCLEOTIDE SEQUENCE</scope>
</reference>
<accession>A0A8S1JXG8</accession>
<feature type="coiled-coil region" evidence="1">
    <location>
        <begin position="501"/>
        <end position="535"/>
    </location>
</feature>
<dbReference type="OrthoDB" id="311133at2759"/>
<evidence type="ECO:0000313" key="4">
    <source>
        <dbReference type="Proteomes" id="UP000692954"/>
    </source>
</evidence>